<evidence type="ECO:0000313" key="3">
    <source>
        <dbReference type="Proteomes" id="UP000177060"/>
    </source>
</evidence>
<reference evidence="2 3" key="1">
    <citation type="journal article" date="2016" name="Nat. Commun.">
        <title>Thousands of microbial genomes shed light on interconnected biogeochemical processes in an aquifer system.</title>
        <authorList>
            <person name="Anantharaman K."/>
            <person name="Brown C.T."/>
            <person name="Hug L.A."/>
            <person name="Sharon I."/>
            <person name="Castelle C.J."/>
            <person name="Probst A.J."/>
            <person name="Thomas B.C."/>
            <person name="Singh A."/>
            <person name="Wilkins M.J."/>
            <person name="Karaoz U."/>
            <person name="Brodie E.L."/>
            <person name="Williams K.H."/>
            <person name="Hubbard S.S."/>
            <person name="Banfield J.F."/>
        </authorList>
    </citation>
    <scope>NUCLEOTIDE SEQUENCE [LARGE SCALE GENOMIC DNA]</scope>
</reference>
<comment type="caution">
    <text evidence="2">The sequence shown here is derived from an EMBL/GenBank/DDBJ whole genome shotgun (WGS) entry which is preliminary data.</text>
</comment>
<organism evidence="2 3">
    <name type="scientific">Candidatus Woesebacteria bacterium RIFCSPLOWO2_01_FULL_39_14</name>
    <dbReference type="NCBI Taxonomy" id="1802518"/>
    <lineage>
        <taxon>Bacteria</taxon>
        <taxon>Candidatus Woeseibacteriota</taxon>
    </lineage>
</organism>
<dbReference type="Gene3D" id="3.40.50.720">
    <property type="entry name" value="NAD(P)-binding Rossmann-like Domain"/>
    <property type="match status" value="1"/>
</dbReference>
<dbReference type="GO" id="GO:0005737">
    <property type="term" value="C:cytoplasm"/>
    <property type="evidence" value="ECO:0007669"/>
    <property type="project" value="TreeGrafter"/>
</dbReference>
<dbReference type="SUPFAM" id="SSF51735">
    <property type="entry name" value="NAD(P)-binding Rossmann-fold domains"/>
    <property type="match status" value="1"/>
</dbReference>
<dbReference type="InterPro" id="IPR051468">
    <property type="entry name" value="Fungal_SecMetab_SDRs"/>
</dbReference>
<dbReference type="AlphaFoldDB" id="A0A1F8BBY7"/>
<evidence type="ECO:0008006" key="4">
    <source>
        <dbReference type="Google" id="ProtNLM"/>
    </source>
</evidence>
<accession>A0A1F8BBY7</accession>
<name>A0A1F8BBY7_9BACT</name>
<dbReference type="InterPro" id="IPR002347">
    <property type="entry name" value="SDR_fam"/>
</dbReference>
<dbReference type="PRINTS" id="PR00080">
    <property type="entry name" value="SDRFAMILY"/>
</dbReference>
<gene>
    <name evidence="2" type="ORF">A3A52_00130</name>
</gene>
<comment type="similarity">
    <text evidence="1">Belongs to the short-chain dehydrogenases/reductases (SDR) family.</text>
</comment>
<dbReference type="EMBL" id="MGHE01000049">
    <property type="protein sequence ID" value="OGM61189.1"/>
    <property type="molecule type" value="Genomic_DNA"/>
</dbReference>
<dbReference type="Pfam" id="PF00106">
    <property type="entry name" value="adh_short"/>
    <property type="match status" value="1"/>
</dbReference>
<dbReference type="PANTHER" id="PTHR43544">
    <property type="entry name" value="SHORT-CHAIN DEHYDROGENASE/REDUCTASE"/>
    <property type="match status" value="1"/>
</dbReference>
<dbReference type="Proteomes" id="UP000177060">
    <property type="component" value="Unassembled WGS sequence"/>
</dbReference>
<dbReference type="InterPro" id="IPR036291">
    <property type="entry name" value="NAD(P)-bd_dom_sf"/>
</dbReference>
<protein>
    <recommendedName>
        <fullName evidence="4">Short-chain dehydrogenase</fullName>
    </recommendedName>
</protein>
<proteinExistence type="inferred from homology"/>
<evidence type="ECO:0000256" key="1">
    <source>
        <dbReference type="RuleBase" id="RU000363"/>
    </source>
</evidence>
<dbReference type="PANTHER" id="PTHR43544:SF12">
    <property type="entry name" value="NAD(P)-BINDING ROSSMANN-FOLD SUPERFAMILY PROTEIN"/>
    <property type="match status" value="1"/>
</dbReference>
<dbReference type="GO" id="GO:0016491">
    <property type="term" value="F:oxidoreductase activity"/>
    <property type="evidence" value="ECO:0007669"/>
    <property type="project" value="TreeGrafter"/>
</dbReference>
<dbReference type="PRINTS" id="PR00081">
    <property type="entry name" value="GDHRDH"/>
</dbReference>
<evidence type="ECO:0000313" key="2">
    <source>
        <dbReference type="EMBL" id="OGM61189.1"/>
    </source>
</evidence>
<sequence>MSRLESINNSASKIKKDLKHINLLINVAGIWHGKNEVYAGIDFETFFQKVIIDTYMVGMIAPTLLAHALVPLMPKGSHIVNISGTFESGAKGWLPYYVSKRAIEDLTIGLADELKEKQIYVNCISPSDTATESYKKYFPQYIKDAISPETIAKFTVELCRKKESGKIYVIKKDKQPYEGFHF</sequence>
<dbReference type="CDD" id="cd05233">
    <property type="entry name" value="SDR_c"/>
    <property type="match status" value="1"/>
</dbReference>